<dbReference type="RefSeq" id="WP_078502594.1">
    <property type="nucleotide sequence ID" value="NZ_MSZX01000017.1"/>
</dbReference>
<keyword evidence="3 4" id="KW-0418">Kinase</keyword>
<protein>
    <submittedName>
        <fullName evidence="7">Carbohydrate kinase</fullName>
    </submittedName>
</protein>
<accession>A0A1T2X0N5</accession>
<evidence type="ECO:0000259" key="5">
    <source>
        <dbReference type="Pfam" id="PF00370"/>
    </source>
</evidence>
<dbReference type="EMBL" id="MSZX01000017">
    <property type="protein sequence ID" value="OPA73412.1"/>
    <property type="molecule type" value="Genomic_DNA"/>
</dbReference>
<dbReference type="GO" id="GO:0005975">
    <property type="term" value="P:carbohydrate metabolic process"/>
    <property type="evidence" value="ECO:0007669"/>
    <property type="project" value="InterPro"/>
</dbReference>
<name>A0A1T2X0N5_9BACL</name>
<dbReference type="STRING" id="1324314.BVG16_28490"/>
<gene>
    <name evidence="7" type="ORF">BVG16_28490</name>
</gene>
<feature type="domain" description="Carbohydrate kinase FGGY C-terminal" evidence="6">
    <location>
        <begin position="253"/>
        <end position="443"/>
    </location>
</feature>
<dbReference type="InterPro" id="IPR000577">
    <property type="entry name" value="Carb_kinase_FGGY"/>
</dbReference>
<reference evidence="7 8" key="1">
    <citation type="submission" date="2017-01" db="EMBL/GenBank/DDBJ databases">
        <title>Genome analysis of Paenibacillus selenitrireducens ES3-24.</title>
        <authorList>
            <person name="Xu D."/>
            <person name="Yao R."/>
            <person name="Zheng S."/>
        </authorList>
    </citation>
    <scope>NUCLEOTIDE SEQUENCE [LARGE SCALE GENOMIC DNA]</scope>
    <source>
        <strain evidence="7 8">ES3-24</strain>
    </source>
</reference>
<evidence type="ECO:0000256" key="4">
    <source>
        <dbReference type="RuleBase" id="RU003733"/>
    </source>
</evidence>
<dbReference type="InterPro" id="IPR018485">
    <property type="entry name" value="FGGY_C"/>
</dbReference>
<evidence type="ECO:0000313" key="7">
    <source>
        <dbReference type="EMBL" id="OPA73412.1"/>
    </source>
</evidence>
<evidence type="ECO:0000259" key="6">
    <source>
        <dbReference type="Pfam" id="PF02782"/>
    </source>
</evidence>
<dbReference type="PROSITE" id="PS00445">
    <property type="entry name" value="FGGY_KINASES_2"/>
    <property type="match status" value="1"/>
</dbReference>
<keyword evidence="8" id="KW-1185">Reference proteome</keyword>
<evidence type="ECO:0000256" key="2">
    <source>
        <dbReference type="ARBA" id="ARBA00022679"/>
    </source>
</evidence>
<comment type="similarity">
    <text evidence="1 4">Belongs to the FGGY kinase family.</text>
</comment>
<evidence type="ECO:0000256" key="1">
    <source>
        <dbReference type="ARBA" id="ARBA00009156"/>
    </source>
</evidence>
<proteinExistence type="inferred from homology"/>
<dbReference type="Proteomes" id="UP000190188">
    <property type="component" value="Unassembled WGS sequence"/>
</dbReference>
<dbReference type="CDD" id="cd07773">
    <property type="entry name" value="ASKHA_NBD_FGGY_FK"/>
    <property type="match status" value="1"/>
</dbReference>
<dbReference type="Pfam" id="PF02782">
    <property type="entry name" value="FGGY_C"/>
    <property type="match status" value="1"/>
</dbReference>
<keyword evidence="2 4" id="KW-0808">Transferase</keyword>
<dbReference type="SUPFAM" id="SSF53067">
    <property type="entry name" value="Actin-like ATPase domain"/>
    <property type="match status" value="2"/>
</dbReference>
<dbReference type="InterPro" id="IPR018483">
    <property type="entry name" value="Carb_kinase_FGGY_CS"/>
</dbReference>
<dbReference type="GO" id="GO:0016301">
    <property type="term" value="F:kinase activity"/>
    <property type="evidence" value="ECO:0007669"/>
    <property type="project" value="UniProtKB-KW"/>
</dbReference>
<dbReference type="Pfam" id="PF00370">
    <property type="entry name" value="FGGY_N"/>
    <property type="match status" value="1"/>
</dbReference>
<dbReference type="InterPro" id="IPR043129">
    <property type="entry name" value="ATPase_NBD"/>
</dbReference>
<dbReference type="PIRSF" id="PIRSF000538">
    <property type="entry name" value="GlpK"/>
    <property type="match status" value="1"/>
</dbReference>
<dbReference type="PANTHER" id="PTHR43095">
    <property type="entry name" value="SUGAR KINASE"/>
    <property type="match status" value="1"/>
</dbReference>
<dbReference type="Gene3D" id="3.30.420.40">
    <property type="match status" value="2"/>
</dbReference>
<feature type="domain" description="Carbohydrate kinase FGGY N-terminal" evidence="5">
    <location>
        <begin position="3"/>
        <end position="242"/>
    </location>
</feature>
<sequence>MLFIGIDIGTTNSKVGIVDAHGRMVTLKSRPTVSHVHKEGFSYYEPEEIWGHIANMLQEVTSEVDASQITSIGITSMAESGVILHQVTGQPQSFFMPWFDTCSEEQSDRIATGSDALERFTKTGLKISFKMGLSKILWIRDRDPEALKDGKWVSVSGYIAYRLTGVMACDYTLATRTFAFDMEKKAWDTDFIRHFGIDPDVFPQVVPSGTPLGSVTAVGQALGLPPHVSVAIAGHDHVSAALAVGAIAPGDVYNSMGTAETLVGIVREQKLGEQEYQSGLGYGIHVVPGCYFWMGGNSASGGSVEWIRDIVGRDTLNYDTVKQEVESCEPGPTGILYYPYLAGCGAPTPDTHARASFIGLAKNHKRPQLLKAILEGTAYQQEYIRRRAEEITRQPIHHVRVIGGGARLEAWLRIKAAISGVEFLLPNIDEAALLGAAMVAAIGAQHYANASEAVSAVQQEGQLRRISYEEQEHEAYQQFFHHKFVPIQAQLRNWRT</sequence>
<dbReference type="GO" id="GO:0016773">
    <property type="term" value="F:phosphotransferase activity, alcohol group as acceptor"/>
    <property type="evidence" value="ECO:0007669"/>
    <property type="project" value="InterPro"/>
</dbReference>
<comment type="caution">
    <text evidence="7">The sequence shown here is derived from an EMBL/GenBank/DDBJ whole genome shotgun (WGS) entry which is preliminary data.</text>
</comment>
<evidence type="ECO:0000313" key="8">
    <source>
        <dbReference type="Proteomes" id="UP000190188"/>
    </source>
</evidence>
<dbReference type="OrthoDB" id="9805576at2"/>
<dbReference type="AlphaFoldDB" id="A0A1T2X0N5"/>
<organism evidence="7 8">
    <name type="scientific">Paenibacillus selenitireducens</name>
    <dbReference type="NCBI Taxonomy" id="1324314"/>
    <lineage>
        <taxon>Bacteria</taxon>
        <taxon>Bacillati</taxon>
        <taxon>Bacillota</taxon>
        <taxon>Bacilli</taxon>
        <taxon>Bacillales</taxon>
        <taxon>Paenibacillaceae</taxon>
        <taxon>Paenibacillus</taxon>
    </lineage>
</organism>
<dbReference type="InterPro" id="IPR050406">
    <property type="entry name" value="FGGY_Carb_Kinase"/>
</dbReference>
<evidence type="ECO:0000256" key="3">
    <source>
        <dbReference type="ARBA" id="ARBA00022777"/>
    </source>
</evidence>
<dbReference type="InterPro" id="IPR018484">
    <property type="entry name" value="FGGY_N"/>
</dbReference>